<dbReference type="NCBIfam" id="TIGR01777">
    <property type="entry name" value="yfcH"/>
    <property type="match status" value="1"/>
</dbReference>
<reference evidence="4" key="1">
    <citation type="submission" date="2022-02" db="EMBL/GenBank/DDBJ databases">
        <title>Vibrio sp. nov, a new bacterium isolated from seawater.</title>
        <authorList>
            <person name="Yuan Y."/>
        </authorList>
    </citation>
    <scope>NUCLEOTIDE SEQUENCE</scope>
    <source>
        <strain evidence="4">ZSDZ65</strain>
    </source>
</reference>
<feature type="domain" description="DUF1731" evidence="3">
    <location>
        <begin position="253"/>
        <end position="299"/>
    </location>
</feature>
<comment type="caution">
    <text evidence="4">The sequence shown here is derived from an EMBL/GenBank/DDBJ whole genome shotgun (WGS) entry which is preliminary data.</text>
</comment>
<evidence type="ECO:0000313" key="4">
    <source>
        <dbReference type="EMBL" id="MCW8346199.1"/>
    </source>
</evidence>
<proteinExistence type="inferred from homology"/>
<feature type="domain" description="NAD-dependent epimerase/dehydratase" evidence="2">
    <location>
        <begin position="4"/>
        <end position="222"/>
    </location>
</feature>
<dbReference type="PANTHER" id="PTHR11092">
    <property type="entry name" value="SUGAR NUCLEOTIDE EPIMERASE RELATED"/>
    <property type="match status" value="1"/>
</dbReference>
<dbReference type="Pfam" id="PF01370">
    <property type="entry name" value="Epimerase"/>
    <property type="match status" value="1"/>
</dbReference>
<sequence>MHLLVTGGTGFIGKELLKHLTTHTVTVISRDIEAAKSTLQHTDVGNITYLSTLDTFDDLNAFDGVINLAGEPIADKRWSQHQKKIICDSRWKTTETIVTLIHASTEPPSVVISGSAVGYYGDQQSHPFDESLQVHQNSFAHNVCEKWEAIAMRAQSERTRVCLLRTGVVLGDNGGALHKMLLPYKLGLGGPIGHGKQYLPWIHILDMVRGIVTLLDTPHAQGPYNFCAPHAVSNALFSRILARTLKRPHLLMTPTWLIKVLMGESSCLLLDSVRAKPKRLTEIGFNFSFPHVEPALKNILIKSR</sequence>
<evidence type="ECO:0000259" key="2">
    <source>
        <dbReference type="Pfam" id="PF01370"/>
    </source>
</evidence>
<dbReference type="CDD" id="cd05242">
    <property type="entry name" value="SDR_a8"/>
    <property type="match status" value="1"/>
</dbReference>
<dbReference type="Gene3D" id="3.40.50.720">
    <property type="entry name" value="NAD(P)-binding Rossmann-like Domain"/>
    <property type="match status" value="1"/>
</dbReference>
<dbReference type="Pfam" id="PF08338">
    <property type="entry name" value="DUF1731"/>
    <property type="match status" value="1"/>
</dbReference>
<name>A0A9X3CMJ7_9VIBR</name>
<dbReference type="InterPro" id="IPR001509">
    <property type="entry name" value="Epimerase_deHydtase"/>
</dbReference>
<evidence type="ECO:0000259" key="3">
    <source>
        <dbReference type="Pfam" id="PF08338"/>
    </source>
</evidence>
<dbReference type="PANTHER" id="PTHR11092:SF0">
    <property type="entry name" value="EPIMERASE FAMILY PROTEIN SDR39U1"/>
    <property type="match status" value="1"/>
</dbReference>
<evidence type="ECO:0000313" key="5">
    <source>
        <dbReference type="Proteomes" id="UP001155587"/>
    </source>
</evidence>
<dbReference type="InterPro" id="IPR010099">
    <property type="entry name" value="SDR39U1"/>
</dbReference>
<comment type="similarity">
    <text evidence="1">Belongs to the NAD(P)-dependent epimerase/dehydratase family. SDR39U1 subfamily.</text>
</comment>
<dbReference type="RefSeq" id="WP_265674583.1">
    <property type="nucleotide sequence ID" value="NZ_JAKRRY010000009.1"/>
</dbReference>
<dbReference type="SUPFAM" id="SSF51735">
    <property type="entry name" value="NAD(P)-binding Rossmann-fold domains"/>
    <property type="match status" value="1"/>
</dbReference>
<protein>
    <submittedName>
        <fullName evidence="4">TIGR01777 family oxidoreductase</fullName>
    </submittedName>
</protein>
<gene>
    <name evidence="4" type="ORF">MD535_09290</name>
</gene>
<keyword evidence="5" id="KW-1185">Reference proteome</keyword>
<dbReference type="InterPro" id="IPR013549">
    <property type="entry name" value="DUF1731"/>
</dbReference>
<dbReference type="InterPro" id="IPR036291">
    <property type="entry name" value="NAD(P)-bd_dom_sf"/>
</dbReference>
<dbReference type="AlphaFoldDB" id="A0A9X3CMJ7"/>
<evidence type="ECO:0000256" key="1">
    <source>
        <dbReference type="ARBA" id="ARBA00009353"/>
    </source>
</evidence>
<organism evidence="4 5">
    <name type="scientific">Vibrio qingdaonensis</name>
    <dbReference type="NCBI Taxonomy" id="2829491"/>
    <lineage>
        <taxon>Bacteria</taxon>
        <taxon>Pseudomonadati</taxon>
        <taxon>Pseudomonadota</taxon>
        <taxon>Gammaproteobacteria</taxon>
        <taxon>Vibrionales</taxon>
        <taxon>Vibrionaceae</taxon>
        <taxon>Vibrio</taxon>
    </lineage>
</organism>
<accession>A0A9X3CMJ7</accession>
<dbReference type="Proteomes" id="UP001155587">
    <property type="component" value="Unassembled WGS sequence"/>
</dbReference>
<dbReference type="EMBL" id="JAKRRY010000009">
    <property type="protein sequence ID" value="MCW8346199.1"/>
    <property type="molecule type" value="Genomic_DNA"/>
</dbReference>